<dbReference type="OrthoDB" id="417481at2759"/>
<evidence type="ECO:0000256" key="2">
    <source>
        <dbReference type="SAM" id="MobiDB-lite"/>
    </source>
</evidence>
<dbReference type="PANTHER" id="PTHR23189">
    <property type="entry name" value="RNA RECOGNITION MOTIF-CONTAINING"/>
    <property type="match status" value="1"/>
</dbReference>
<evidence type="ECO:0000313" key="5">
    <source>
        <dbReference type="Proteomes" id="UP000233524"/>
    </source>
</evidence>
<dbReference type="SUPFAM" id="SSF54928">
    <property type="entry name" value="RNA-binding domain, RBD"/>
    <property type="match status" value="1"/>
</dbReference>
<evidence type="ECO:0000313" key="4">
    <source>
        <dbReference type="EMBL" id="PKS11853.1"/>
    </source>
</evidence>
<keyword evidence="5" id="KW-1185">Reference proteome</keyword>
<keyword evidence="1" id="KW-0694">RNA-binding</keyword>
<dbReference type="VEuPathDB" id="FungiDB:jhhlp_001147"/>
<dbReference type="AlphaFoldDB" id="A0A2N3NHE7"/>
<dbReference type="GO" id="GO:0003723">
    <property type="term" value="F:RNA binding"/>
    <property type="evidence" value="ECO:0007669"/>
    <property type="project" value="UniProtKB-KW"/>
</dbReference>
<dbReference type="Pfam" id="PF04059">
    <property type="entry name" value="RRM_2"/>
    <property type="match status" value="1"/>
</dbReference>
<feature type="domain" description="Mei2-like C-terminal RNA recognition motif" evidence="3">
    <location>
        <begin position="340"/>
        <end position="425"/>
    </location>
</feature>
<evidence type="ECO:0000259" key="3">
    <source>
        <dbReference type="Pfam" id="PF04059"/>
    </source>
</evidence>
<feature type="compositionally biased region" description="Polar residues" evidence="2">
    <location>
        <begin position="1"/>
        <end position="22"/>
    </location>
</feature>
<dbReference type="InParanoid" id="A0A2N3NHE7"/>
<dbReference type="STRING" id="41688.A0A2N3NHE7"/>
<protein>
    <recommendedName>
        <fullName evidence="3">Mei2-like C-terminal RNA recognition motif domain-containing protein</fullName>
    </recommendedName>
</protein>
<dbReference type="InterPro" id="IPR007201">
    <property type="entry name" value="Mei2-like_Rrm_C"/>
</dbReference>
<evidence type="ECO:0000256" key="1">
    <source>
        <dbReference type="ARBA" id="ARBA00022884"/>
    </source>
</evidence>
<feature type="region of interest" description="Disordered" evidence="2">
    <location>
        <begin position="1"/>
        <end position="75"/>
    </location>
</feature>
<dbReference type="InterPro" id="IPR035979">
    <property type="entry name" value="RBD_domain_sf"/>
</dbReference>
<accession>A0A2N3NHE7</accession>
<reference evidence="4 5" key="1">
    <citation type="journal article" date="2017" name="G3 (Bethesda)">
        <title>First Draft Genome Sequence of the Pathogenic Fungus Lomentospora prolificans (Formerly Scedosporium prolificans).</title>
        <authorList>
            <person name="Luo R."/>
            <person name="Zimin A."/>
            <person name="Workman R."/>
            <person name="Fan Y."/>
            <person name="Pertea G."/>
            <person name="Grossman N."/>
            <person name="Wear M.P."/>
            <person name="Jia B."/>
            <person name="Miller H."/>
            <person name="Casadevall A."/>
            <person name="Timp W."/>
            <person name="Zhang S.X."/>
            <person name="Salzberg S.L."/>
        </authorList>
    </citation>
    <scope>NUCLEOTIDE SEQUENCE [LARGE SCALE GENOMIC DNA]</scope>
    <source>
        <strain evidence="4 5">JHH-5317</strain>
    </source>
</reference>
<proteinExistence type="predicted"/>
<organism evidence="4 5">
    <name type="scientific">Lomentospora prolificans</name>
    <dbReference type="NCBI Taxonomy" id="41688"/>
    <lineage>
        <taxon>Eukaryota</taxon>
        <taxon>Fungi</taxon>
        <taxon>Dikarya</taxon>
        <taxon>Ascomycota</taxon>
        <taxon>Pezizomycotina</taxon>
        <taxon>Sordariomycetes</taxon>
        <taxon>Hypocreomycetidae</taxon>
        <taxon>Microascales</taxon>
        <taxon>Microascaceae</taxon>
        <taxon>Lomentospora</taxon>
    </lineage>
</organism>
<sequence>MPSNSSPPRGVTSKENQFNGRSAESRAAQVPNCPKLAREELHVTATSADLTKTPGLHVGKPMKEHSEPQKLSPTASSFHPISSLIPQIYHGALGDSYLKAMSSYGIMASQLLSADLGVSRHLLFTSAAAKVTPSDVDTFMEKLGQLGFQCQGTRLSQPLGTSTSVYFTDIRDACLVYEHSHLSSVNWAVEYVSGITNANPPPGFIGLPEGQILVVVTAKPGIQLGDYATDLAIHRLLHSHSQVFSIKQLSPIQSGTFETIVEYCDASAANSALTAFEGITTEREAVSQRSREVPTPQAPLQAQNNMRMSVPRPVRGAHFTASNHHNHVDMNRIREGMDVRTTIMLRNIPNKVDQAMLKRIIDESSWGKYDFIVGYAFINFVDPLDIIDFVKARGNQRWNCFKSDKVAEISYATIQGKDCLVQKFRNSSVMLEPPHYRPKLFFTSNGPEPTLAGQEETFPKPDNQSKMKRSCENAEHVGLFTPNAGQHFRDEQRRRRSQYDRGTRLAALEEYDCEAAIRQCGM</sequence>
<gene>
    <name evidence="4" type="ORF">jhhlp_001147</name>
</gene>
<comment type="caution">
    <text evidence="4">The sequence shown here is derived from an EMBL/GenBank/DDBJ whole genome shotgun (WGS) entry which is preliminary data.</text>
</comment>
<dbReference type="EMBL" id="NLAX01000004">
    <property type="protein sequence ID" value="PKS11853.1"/>
    <property type="molecule type" value="Genomic_DNA"/>
</dbReference>
<name>A0A2N3NHE7_9PEZI</name>
<dbReference type="Proteomes" id="UP000233524">
    <property type="component" value="Unassembled WGS sequence"/>
</dbReference>